<accession>A5IXF6</accession>
<dbReference type="PANTHER" id="PTHR10513:SF35">
    <property type="entry name" value="DEOXYADENOSINE KINASE"/>
    <property type="match status" value="1"/>
</dbReference>
<feature type="active site" description="Proton acceptor" evidence="1">
    <location>
        <position position="91"/>
    </location>
</feature>
<reference evidence="5" key="1">
    <citation type="journal article" date="2007" name="PLoS Genet.">
        <title>Being pathogenic, plastic, and sexual while living with a nearly minimal bacterial genome.</title>
        <authorList>
            <person name="Sirand-Pugnet P."/>
            <person name="Lartigue C."/>
            <person name="Marenda M."/>
            <person name="Jacob D."/>
            <person name="Barre A."/>
            <person name="Barbe V."/>
            <person name="Schenowitz C."/>
            <person name="Mangenot S."/>
            <person name="Couloux A."/>
            <person name="Segurens B."/>
            <person name="de Daruvar A."/>
            <person name="Blanchard A."/>
            <person name="Citti C."/>
        </authorList>
    </citation>
    <scope>NUCLEOTIDE SEQUENCE [LARGE SCALE GENOMIC DNA]</scope>
    <source>
        <strain evidence="5">PG2</strain>
    </source>
</reference>
<evidence type="ECO:0000313" key="4">
    <source>
        <dbReference type="EMBL" id="CAL58715.1"/>
    </source>
</evidence>
<dbReference type="STRING" id="347257.MAG0180"/>
<dbReference type="InterPro" id="IPR002624">
    <property type="entry name" value="DCK/DGK"/>
</dbReference>
<keyword evidence="2" id="KW-0067">ATP-binding</keyword>
<feature type="binding site" evidence="2">
    <location>
        <begin position="7"/>
        <end position="15"/>
    </location>
    <ligand>
        <name>ATP</name>
        <dbReference type="ChEBI" id="CHEBI:30616"/>
    </ligand>
</feature>
<dbReference type="PANTHER" id="PTHR10513">
    <property type="entry name" value="DEOXYNUCLEOSIDE KINASE"/>
    <property type="match status" value="1"/>
</dbReference>
<dbReference type="PIRSF" id="PIRSF000705">
    <property type="entry name" value="DNK"/>
    <property type="match status" value="1"/>
</dbReference>
<dbReference type="GO" id="GO:0005524">
    <property type="term" value="F:ATP binding"/>
    <property type="evidence" value="ECO:0007669"/>
    <property type="project" value="UniProtKB-KW"/>
</dbReference>
<dbReference type="InterPro" id="IPR027417">
    <property type="entry name" value="P-loop_NTPase"/>
</dbReference>
<feature type="binding site" evidence="2">
    <location>
        <begin position="146"/>
        <end position="150"/>
    </location>
    <ligand>
        <name>ATP</name>
        <dbReference type="ChEBI" id="CHEBI:30616"/>
    </ligand>
</feature>
<dbReference type="RefSeq" id="WP_011949201.1">
    <property type="nucleotide sequence ID" value="NC_009497.1"/>
</dbReference>
<evidence type="ECO:0000259" key="3">
    <source>
        <dbReference type="Pfam" id="PF01712"/>
    </source>
</evidence>
<dbReference type="GeneID" id="93357792"/>
<dbReference type="KEGG" id="maa:MAG0180"/>
<keyword evidence="4" id="KW-0418">Kinase</keyword>
<dbReference type="GO" id="GO:0005737">
    <property type="term" value="C:cytoplasm"/>
    <property type="evidence" value="ECO:0007669"/>
    <property type="project" value="TreeGrafter"/>
</dbReference>
<dbReference type="AlphaFoldDB" id="A5IXF6"/>
<dbReference type="HOGENOM" id="CLU_110684_0_0_14"/>
<evidence type="ECO:0000313" key="5">
    <source>
        <dbReference type="Proteomes" id="UP000007065"/>
    </source>
</evidence>
<keyword evidence="4" id="KW-0808">Transferase</keyword>
<dbReference type="SUPFAM" id="SSF52540">
    <property type="entry name" value="P-loop containing nucleoside triphosphate hydrolases"/>
    <property type="match status" value="1"/>
</dbReference>
<dbReference type="InterPro" id="IPR031314">
    <property type="entry name" value="DNK_dom"/>
</dbReference>
<evidence type="ECO:0000256" key="1">
    <source>
        <dbReference type="PIRSR" id="PIRSR000705-1"/>
    </source>
</evidence>
<keyword evidence="5" id="KW-1185">Reference proteome</keyword>
<organism evidence="4 5">
    <name type="scientific">Mycoplasmopsis agalactiae (strain NCTC 10123 / CIP 59.7 / PG2)</name>
    <name type="common">Mycoplasma agalactiae</name>
    <dbReference type="NCBI Taxonomy" id="347257"/>
    <lineage>
        <taxon>Bacteria</taxon>
        <taxon>Bacillati</taxon>
        <taxon>Mycoplasmatota</taxon>
        <taxon>Mycoplasmoidales</taxon>
        <taxon>Metamycoplasmataceae</taxon>
        <taxon>Mycoplasmopsis</taxon>
    </lineage>
</organism>
<evidence type="ECO:0000256" key="2">
    <source>
        <dbReference type="PIRSR" id="PIRSR000705-3"/>
    </source>
</evidence>
<dbReference type="Proteomes" id="UP000007065">
    <property type="component" value="Chromosome"/>
</dbReference>
<dbReference type="EMBL" id="CU179680">
    <property type="protein sequence ID" value="CAL58715.1"/>
    <property type="molecule type" value="Genomic_DNA"/>
</dbReference>
<keyword evidence="2" id="KW-0547">Nucleotide-binding</keyword>
<protein>
    <submittedName>
        <fullName evidence="4">Deoxyguanosine kinase</fullName>
    </submittedName>
</protein>
<dbReference type="InterPro" id="IPR050566">
    <property type="entry name" value="Deoxyribonucleoside_kinase"/>
</dbReference>
<dbReference type="GO" id="GO:0019136">
    <property type="term" value="F:deoxynucleoside kinase activity"/>
    <property type="evidence" value="ECO:0007669"/>
    <property type="project" value="InterPro"/>
</dbReference>
<sequence length="217" mass="25723">MIIGISGMISSGKSTLVKKLSNYYPNSAYIEEFSENDPVFNTFLRWCYEKQPNTDIAFQSFLVESLTDSFHEQKEKFQKTNSNQNGHMFLDRFILEHYIFAAATLSKKKNKYFEAFDKLFSHIYDSNCNPDFALFIDINWETFKSRIFQRGRKVEIDNFNENEEYFKYLHKIYKETFIDLAAKYNIPYEIIDSNDKSDTDVFIEAVSKIEKHIKEAK</sequence>
<proteinExistence type="predicted"/>
<dbReference type="Pfam" id="PF01712">
    <property type="entry name" value="dNK"/>
    <property type="match status" value="1"/>
</dbReference>
<feature type="domain" description="Deoxynucleoside kinase" evidence="3">
    <location>
        <begin position="3"/>
        <end position="213"/>
    </location>
</feature>
<name>A5IXF6_MYCAP</name>
<dbReference type="Gene3D" id="3.40.50.300">
    <property type="entry name" value="P-loop containing nucleotide triphosphate hydrolases"/>
    <property type="match status" value="1"/>
</dbReference>
<gene>
    <name evidence="4" type="primary">dgk</name>
    <name evidence="4" type="ordered locus">MAG0180</name>
</gene>
<feature type="binding site" evidence="2">
    <location>
        <begin position="200"/>
        <end position="202"/>
    </location>
    <ligand>
        <name>ATP</name>
        <dbReference type="ChEBI" id="CHEBI:30616"/>
    </ligand>
</feature>